<dbReference type="STRING" id="762051.LKI_01275"/>
<dbReference type="InterPro" id="IPR010368">
    <property type="entry name" value="Com_YlbF"/>
</dbReference>
<dbReference type="HOGENOM" id="CLU_140243_3_1_9"/>
<evidence type="ECO:0000256" key="1">
    <source>
        <dbReference type="HAMAP-Rule" id="MF_01526"/>
    </source>
</evidence>
<dbReference type="EMBL" id="CP001758">
    <property type="protein sequence ID" value="ADG39798.1"/>
    <property type="molecule type" value="Genomic_DNA"/>
</dbReference>
<proteinExistence type="inferred from homology"/>
<dbReference type="Gene3D" id="1.20.1500.10">
    <property type="entry name" value="YheA/YmcA-like"/>
    <property type="match status" value="1"/>
</dbReference>
<dbReference type="HAMAP" id="MF_01526">
    <property type="entry name" value="UPF0342"/>
    <property type="match status" value="1"/>
</dbReference>
<dbReference type="PATRIC" id="fig|762051.18.peg.259"/>
<dbReference type="SUPFAM" id="SSF158622">
    <property type="entry name" value="YheA/YmcA-like"/>
    <property type="match status" value="1"/>
</dbReference>
<reference evidence="2 3" key="1">
    <citation type="journal article" date="2010" name="J. Bacteriol.">
        <title>Complete genome sequence analysis of Leuconostoc kimchii IMSNU 11154.</title>
        <authorList>
            <person name="Oh H.M."/>
            <person name="Cho Y.J."/>
            <person name="Kim B.K."/>
            <person name="Roe J.H."/>
            <person name="Kang S.O."/>
            <person name="Nahm B.H."/>
            <person name="Jeong G."/>
            <person name="Han H.U."/>
            <person name="Chun J."/>
        </authorList>
    </citation>
    <scope>NUCLEOTIDE SEQUENCE [LARGE SCALE GENOMIC DNA]</scope>
    <source>
        <strain evidence="3">IMSNU 11154 / KCTC 2386 / IH25</strain>
    </source>
</reference>
<dbReference type="KEGG" id="lki:LKI_01275"/>
<name>D5T0J9_LEUKI</name>
<evidence type="ECO:0000313" key="3">
    <source>
        <dbReference type="Proteomes" id="UP000002362"/>
    </source>
</evidence>
<dbReference type="AlphaFoldDB" id="D5T0J9"/>
<dbReference type="InterPro" id="IPR023378">
    <property type="entry name" value="YheA/YmcA-like_dom_sf"/>
</dbReference>
<organism evidence="2 3">
    <name type="scientific">Leuconostoc kimchii (strain IMSNU 11154 / KCTC 2386 / IH25)</name>
    <dbReference type="NCBI Taxonomy" id="762051"/>
    <lineage>
        <taxon>Bacteria</taxon>
        <taxon>Bacillati</taxon>
        <taxon>Bacillota</taxon>
        <taxon>Bacilli</taxon>
        <taxon>Lactobacillales</taxon>
        <taxon>Lactobacillaceae</taxon>
        <taxon>Leuconostoc</taxon>
    </lineage>
</organism>
<gene>
    <name evidence="2" type="ordered locus">LKI_01275</name>
</gene>
<evidence type="ECO:0000313" key="2">
    <source>
        <dbReference type="EMBL" id="ADG39798.1"/>
    </source>
</evidence>
<dbReference type="Pfam" id="PF06133">
    <property type="entry name" value="Com_YlbF"/>
    <property type="match status" value="1"/>
</dbReference>
<accession>D5T0J9</accession>
<protein>
    <recommendedName>
        <fullName evidence="1">UPF0342 protein LKI_01275</fullName>
    </recommendedName>
</protein>
<comment type="similarity">
    <text evidence="1">Belongs to the UPF0342 family.</text>
</comment>
<dbReference type="eggNOG" id="COG3679">
    <property type="taxonomic scope" value="Bacteria"/>
</dbReference>
<sequence length="120" mass="13618">MENMTVNIYDNANEMANVLKETQQYTAWQEAFNAIQNDEEAKALFGHFQAVQSAVQQMMQMQQQPSPEQEKEWDAIAADVQKNDLITVLLTAEQALNTLLTEVNDIVTKPVAEAYAKLRQ</sequence>
<dbReference type="Proteomes" id="UP000002362">
    <property type="component" value="Chromosome"/>
</dbReference>